<keyword evidence="6" id="KW-0931">ER-Golgi transport</keyword>
<evidence type="ECO:0000256" key="1">
    <source>
        <dbReference type="ARBA" id="ARBA00004555"/>
    </source>
</evidence>
<dbReference type="GO" id="GO:0046872">
    <property type="term" value="F:metal ion binding"/>
    <property type="evidence" value="ECO:0007669"/>
    <property type="project" value="UniProtKB-KW"/>
</dbReference>
<keyword evidence="14" id="KW-1185">Reference proteome</keyword>
<dbReference type="SMART" id="SM00175">
    <property type="entry name" value="RAB"/>
    <property type="match status" value="1"/>
</dbReference>
<dbReference type="GO" id="GO:0005525">
    <property type="term" value="F:GTP binding"/>
    <property type="evidence" value="ECO:0007669"/>
    <property type="project" value="UniProtKB-KW"/>
</dbReference>
<evidence type="ECO:0000256" key="12">
    <source>
        <dbReference type="PIRSR" id="PIRSR606689-2"/>
    </source>
</evidence>
<keyword evidence="3" id="KW-0813">Transport</keyword>
<evidence type="ECO:0000256" key="10">
    <source>
        <dbReference type="ARBA" id="ARBA00023288"/>
    </source>
</evidence>
<evidence type="ECO:0000256" key="11">
    <source>
        <dbReference type="PIRSR" id="PIRSR606689-1"/>
    </source>
</evidence>
<evidence type="ECO:0000313" key="14">
    <source>
        <dbReference type="Proteomes" id="UP001195914"/>
    </source>
</evidence>
<comment type="subcellular location">
    <subcellularLocation>
        <location evidence="1">Golgi apparatus</location>
    </subcellularLocation>
</comment>
<evidence type="ECO:0000256" key="6">
    <source>
        <dbReference type="ARBA" id="ARBA00022892"/>
    </source>
</evidence>
<dbReference type="PRINTS" id="PR00328">
    <property type="entry name" value="SAR1GTPBP"/>
</dbReference>
<dbReference type="PROSITE" id="PS51417">
    <property type="entry name" value="ARF"/>
    <property type="match status" value="1"/>
</dbReference>
<dbReference type="InterPro" id="IPR005225">
    <property type="entry name" value="Small_GTP-bd"/>
</dbReference>
<feature type="binding site" evidence="12">
    <location>
        <position position="31"/>
    </location>
    <ligand>
        <name>Mg(2+)</name>
        <dbReference type="ChEBI" id="CHEBI:18420"/>
    </ligand>
</feature>
<dbReference type="SUPFAM" id="SSF52540">
    <property type="entry name" value="P-loop containing nucleoside triphosphate hydrolases"/>
    <property type="match status" value="1"/>
</dbReference>
<dbReference type="EMBL" id="JAHBMH010000073">
    <property type="protein sequence ID" value="KAK1932662.1"/>
    <property type="molecule type" value="Genomic_DNA"/>
</dbReference>
<protein>
    <submittedName>
        <fullName evidence="13">ADP-ribosylation factor family protein</fullName>
    </submittedName>
</protein>
<keyword evidence="12" id="KW-0479">Metal-binding</keyword>
<evidence type="ECO:0000256" key="3">
    <source>
        <dbReference type="ARBA" id="ARBA00022448"/>
    </source>
</evidence>
<evidence type="ECO:0000256" key="5">
    <source>
        <dbReference type="ARBA" id="ARBA00022741"/>
    </source>
</evidence>
<dbReference type="GO" id="GO:0015031">
    <property type="term" value="P:protein transport"/>
    <property type="evidence" value="ECO:0007669"/>
    <property type="project" value="UniProtKB-KW"/>
</dbReference>
<evidence type="ECO:0000256" key="7">
    <source>
        <dbReference type="ARBA" id="ARBA00022927"/>
    </source>
</evidence>
<evidence type="ECO:0000256" key="4">
    <source>
        <dbReference type="ARBA" id="ARBA00022707"/>
    </source>
</evidence>
<dbReference type="InterPro" id="IPR045872">
    <property type="entry name" value="Arf1-5-like"/>
</dbReference>
<keyword evidence="4" id="KW-0519">Myristate</keyword>
<comment type="caution">
    <text evidence="13">The sequence shown here is derived from an EMBL/GenBank/DDBJ whole genome shotgun (WGS) entry which is preliminary data.</text>
</comment>
<feature type="binding site" evidence="11">
    <location>
        <position position="70"/>
    </location>
    <ligand>
        <name>GTP</name>
        <dbReference type="ChEBI" id="CHEBI:37565"/>
    </ligand>
</feature>
<dbReference type="Pfam" id="PF00025">
    <property type="entry name" value="Arf"/>
    <property type="match status" value="1"/>
</dbReference>
<evidence type="ECO:0000256" key="8">
    <source>
        <dbReference type="ARBA" id="ARBA00023034"/>
    </source>
</evidence>
<feature type="binding site" evidence="12">
    <location>
        <position position="48"/>
    </location>
    <ligand>
        <name>Mg(2+)</name>
        <dbReference type="ChEBI" id="CHEBI:18420"/>
    </ligand>
</feature>
<dbReference type="NCBIfam" id="TIGR00231">
    <property type="entry name" value="small_GTP"/>
    <property type="match status" value="1"/>
</dbReference>
<evidence type="ECO:0000256" key="9">
    <source>
        <dbReference type="ARBA" id="ARBA00023134"/>
    </source>
</evidence>
<dbReference type="SMART" id="SM00177">
    <property type="entry name" value="ARF"/>
    <property type="match status" value="1"/>
</dbReference>
<keyword evidence="9 11" id="KW-0342">GTP-binding</keyword>
<evidence type="ECO:0000256" key="2">
    <source>
        <dbReference type="ARBA" id="ARBA00010290"/>
    </source>
</evidence>
<evidence type="ECO:0000313" key="13">
    <source>
        <dbReference type="EMBL" id="KAK1932662.1"/>
    </source>
</evidence>
<dbReference type="PANTHER" id="PTHR11711">
    <property type="entry name" value="ADP RIBOSYLATION FACTOR-RELATED"/>
    <property type="match status" value="1"/>
</dbReference>
<keyword evidence="8" id="KW-0333">Golgi apparatus</keyword>
<dbReference type="Gene3D" id="3.40.50.300">
    <property type="entry name" value="P-loop containing nucleotide triphosphate hydrolases"/>
    <property type="match status" value="1"/>
</dbReference>
<keyword evidence="10" id="KW-0449">Lipoprotein</keyword>
<accession>A0AAD9LE97</accession>
<feature type="binding site" evidence="11">
    <location>
        <begin position="126"/>
        <end position="129"/>
    </location>
    <ligand>
        <name>GTP</name>
        <dbReference type="ChEBI" id="CHEBI:37565"/>
    </ligand>
</feature>
<dbReference type="GO" id="GO:0016192">
    <property type="term" value="P:vesicle-mediated transport"/>
    <property type="evidence" value="ECO:0007669"/>
    <property type="project" value="UniProtKB-KW"/>
</dbReference>
<dbReference type="CDD" id="cd04150">
    <property type="entry name" value="Arf1_5_like"/>
    <property type="match status" value="1"/>
</dbReference>
<organism evidence="13 14">
    <name type="scientific">Babesia divergens</name>
    <dbReference type="NCBI Taxonomy" id="32595"/>
    <lineage>
        <taxon>Eukaryota</taxon>
        <taxon>Sar</taxon>
        <taxon>Alveolata</taxon>
        <taxon>Apicomplexa</taxon>
        <taxon>Aconoidasida</taxon>
        <taxon>Piroplasmida</taxon>
        <taxon>Babesiidae</taxon>
        <taxon>Babesia</taxon>
    </lineage>
</organism>
<dbReference type="FunFam" id="3.40.50.300:FF:003539">
    <property type="entry name" value="ADP-ribosylation factor 1"/>
    <property type="match status" value="1"/>
</dbReference>
<reference evidence="13" key="1">
    <citation type="journal article" date="2014" name="Nucleic Acids Res.">
        <title>The evolutionary dynamics of variant antigen genes in Babesia reveal a history of genomic innovation underlying host-parasite interaction.</title>
        <authorList>
            <person name="Jackson A.P."/>
            <person name="Otto T.D."/>
            <person name="Darby A."/>
            <person name="Ramaprasad A."/>
            <person name="Xia D."/>
            <person name="Echaide I.E."/>
            <person name="Farber M."/>
            <person name="Gahlot S."/>
            <person name="Gamble J."/>
            <person name="Gupta D."/>
            <person name="Gupta Y."/>
            <person name="Jackson L."/>
            <person name="Malandrin L."/>
            <person name="Malas T.B."/>
            <person name="Moussa E."/>
            <person name="Nair M."/>
            <person name="Reid A.J."/>
            <person name="Sanders M."/>
            <person name="Sharma J."/>
            <person name="Tracey A."/>
            <person name="Quail M.A."/>
            <person name="Weir W."/>
            <person name="Wastling J.M."/>
            <person name="Hall N."/>
            <person name="Willadsen P."/>
            <person name="Lingelbach K."/>
            <person name="Shiels B."/>
            <person name="Tait A."/>
            <person name="Berriman M."/>
            <person name="Allred D.R."/>
            <person name="Pain A."/>
        </authorList>
    </citation>
    <scope>NUCLEOTIDE SEQUENCE</scope>
    <source>
        <strain evidence="13">1802A</strain>
    </source>
</reference>
<proteinExistence type="inferred from homology"/>
<keyword evidence="5 11" id="KW-0547">Nucleotide-binding</keyword>
<dbReference type="GO" id="GO:0003924">
    <property type="term" value="F:GTPase activity"/>
    <property type="evidence" value="ECO:0007669"/>
    <property type="project" value="InterPro"/>
</dbReference>
<keyword evidence="7" id="KW-0653">Protein transport</keyword>
<dbReference type="InterPro" id="IPR006689">
    <property type="entry name" value="Small_GTPase_ARF/SAR"/>
</dbReference>
<dbReference type="InterPro" id="IPR024156">
    <property type="entry name" value="Small_GTPase_ARF"/>
</dbReference>
<reference evidence="13" key="2">
    <citation type="submission" date="2021-05" db="EMBL/GenBank/DDBJ databases">
        <authorList>
            <person name="Pain A."/>
        </authorList>
    </citation>
    <scope>NUCLEOTIDE SEQUENCE</scope>
    <source>
        <strain evidence="13">1802A</strain>
    </source>
</reference>
<dbReference type="SMART" id="SM00178">
    <property type="entry name" value="SAR"/>
    <property type="match status" value="1"/>
</dbReference>
<keyword evidence="12" id="KW-0460">Magnesium</keyword>
<comment type="similarity">
    <text evidence="2">Belongs to the small GTPase superfamily. Arf family.</text>
</comment>
<sequence length="433" mass="48658">MGGAITKLYNRIMSKQDVRILMVGLDASGKTTILYKLKLGEVVTTIPTIGFNVETVEYKNISFTVWDVGGQDKIRPLWKHYYTNTQAVIFVVDSNDRARIKDAREELHKMMNEDELRDAFLLIYANKQDLPNAIPATELSNELGLNQFGNRTWYIQAACATQGTGLYEGMDWLTNALKHKGTLVPLGRLSAAAATACAHGLVEGDDIRHKGNQIATCVHPEAAAAMRLSSWRCDAYPRRQQLYESCLKRLATSTSLRELIATTEMSIVELKLALKLFHLVPVVNLLLHREVQGFASTFFELFQKKCRECISYDDYRLLDASPRSKRAHKLLLQALGSVHQDVVGFLQQLQLAIPTGDKIPTDSMSVKDLDYWSQVHFRSYINGIGIALKVAALTIANRLLLPIILNAICVTLSKHIRVLDLSRLHEFVSFNLQ</sequence>
<dbReference type="Proteomes" id="UP001195914">
    <property type="component" value="Unassembled WGS sequence"/>
</dbReference>
<feature type="binding site" evidence="11">
    <location>
        <begin position="24"/>
        <end position="31"/>
    </location>
    <ligand>
        <name>GTP</name>
        <dbReference type="ChEBI" id="CHEBI:37565"/>
    </ligand>
</feature>
<dbReference type="AlphaFoldDB" id="A0AAD9LE97"/>
<gene>
    <name evidence="13" type="ORF">X943_000215</name>
</gene>
<dbReference type="InterPro" id="IPR027417">
    <property type="entry name" value="P-loop_NTPase"/>
</dbReference>
<dbReference type="GO" id="GO:0005794">
    <property type="term" value="C:Golgi apparatus"/>
    <property type="evidence" value="ECO:0007669"/>
    <property type="project" value="UniProtKB-SubCell"/>
</dbReference>
<name>A0AAD9LE97_BABDI</name>